<reference evidence="1" key="1">
    <citation type="submission" date="2015-06" db="UniProtKB">
        <authorList>
            <consortium name="EnsemblPlants"/>
        </authorList>
    </citation>
    <scope>IDENTIFICATION</scope>
</reference>
<protein>
    <submittedName>
        <fullName evidence="1">Uncharacterized protein</fullName>
    </submittedName>
</protein>
<name>M8AQJ2_AEGTA</name>
<organism evidence="1">
    <name type="scientific">Aegilops tauschii</name>
    <name type="common">Tausch's goatgrass</name>
    <name type="synonym">Aegilops squarrosa</name>
    <dbReference type="NCBI Taxonomy" id="37682"/>
    <lineage>
        <taxon>Eukaryota</taxon>
        <taxon>Viridiplantae</taxon>
        <taxon>Streptophyta</taxon>
        <taxon>Embryophyta</taxon>
        <taxon>Tracheophyta</taxon>
        <taxon>Spermatophyta</taxon>
        <taxon>Magnoliopsida</taxon>
        <taxon>Liliopsida</taxon>
        <taxon>Poales</taxon>
        <taxon>Poaceae</taxon>
        <taxon>BOP clade</taxon>
        <taxon>Pooideae</taxon>
        <taxon>Triticodae</taxon>
        <taxon>Triticeae</taxon>
        <taxon>Triticinae</taxon>
        <taxon>Aegilops</taxon>
    </lineage>
</organism>
<dbReference type="InterPro" id="IPR029052">
    <property type="entry name" value="Metallo-depent_PP-like"/>
</dbReference>
<proteinExistence type="predicted"/>
<evidence type="ECO:0000313" key="1">
    <source>
        <dbReference type="EnsemblPlants" id="EMT04010"/>
    </source>
</evidence>
<dbReference type="PANTHER" id="PTHR47474">
    <property type="entry name" value="TYROSINE-PROTEIN PHOSPHATASE RLPH2"/>
    <property type="match status" value="1"/>
</dbReference>
<dbReference type="Gene3D" id="3.60.21.10">
    <property type="match status" value="1"/>
</dbReference>
<dbReference type="AlphaFoldDB" id="M8AQJ2"/>
<accession>M8AQJ2</accession>
<dbReference type="PANTHER" id="PTHR47474:SF1">
    <property type="entry name" value="TYROSINE-PROTEIN PHOSPHATASE RLPH2"/>
    <property type="match status" value="1"/>
</dbReference>
<dbReference type="EnsemblPlants" id="EMT04010">
    <property type="protein sequence ID" value="EMT04010"/>
    <property type="gene ID" value="F775_07980"/>
</dbReference>
<sequence length="203" mass="22643">MKDWSREGAARDRAGMRMSARARACSGGGFHRIWGQAVELLGHGPRSSIWSWASLLVSLRYFDLMKAVPEEHKKFLHDLVWVHEEEDVRIDTDGGQILCKLIAVHAGLEKSLDLNEQLRVLRTRDTRVPKVQMLSGRQDVWSIPQDLAGKQTIVVSGHHGKLHVDGLRFIIDEGGGYSDKPIAAVVFPSKEVIRSTEGTASQN</sequence>